<feature type="signal peptide" evidence="5">
    <location>
        <begin position="1"/>
        <end position="40"/>
    </location>
</feature>
<dbReference type="OrthoDB" id="112037at2"/>
<evidence type="ECO:0000256" key="4">
    <source>
        <dbReference type="PROSITE-ProRule" id="PRU10040"/>
    </source>
</evidence>
<dbReference type="GO" id="GO:0009279">
    <property type="term" value="C:cell outer membrane"/>
    <property type="evidence" value="ECO:0007669"/>
    <property type="project" value="TreeGrafter"/>
</dbReference>
<keyword evidence="3 5" id="KW-0063">Aspartyl esterase</keyword>
<organism evidence="8 9">
    <name type="scientific">Glycomyces harbinensis</name>
    <dbReference type="NCBI Taxonomy" id="58114"/>
    <lineage>
        <taxon>Bacteria</taxon>
        <taxon>Bacillati</taxon>
        <taxon>Actinomycetota</taxon>
        <taxon>Actinomycetes</taxon>
        <taxon>Glycomycetales</taxon>
        <taxon>Glycomycetaceae</taxon>
        <taxon>Glycomyces</taxon>
    </lineage>
</organism>
<dbReference type="GO" id="GO:0045490">
    <property type="term" value="P:pectin catabolic process"/>
    <property type="evidence" value="ECO:0007669"/>
    <property type="project" value="UniProtKB-UniRule"/>
</dbReference>
<dbReference type="InterPro" id="IPR033131">
    <property type="entry name" value="Pectinesterase_Asp_AS"/>
</dbReference>
<feature type="chain" id="PRO_5011331865" description="Pectinesterase" evidence="5">
    <location>
        <begin position="41"/>
        <end position="500"/>
    </location>
</feature>
<accession>A0A1G6R9E4</accession>
<dbReference type="PROSITE" id="PS00503">
    <property type="entry name" value="PECTINESTERASE_2"/>
    <property type="match status" value="1"/>
</dbReference>
<dbReference type="Gene3D" id="2.160.20.10">
    <property type="entry name" value="Single-stranded right-handed beta-helix, Pectin lyase-like"/>
    <property type="match status" value="1"/>
</dbReference>
<gene>
    <name evidence="8" type="ORF">SAMN05216270_101369</name>
</gene>
<reference evidence="9" key="1">
    <citation type="submission" date="2016-10" db="EMBL/GenBank/DDBJ databases">
        <authorList>
            <person name="Varghese N."/>
            <person name="Submissions S."/>
        </authorList>
    </citation>
    <scope>NUCLEOTIDE SEQUENCE [LARGE SCALE GENOMIC DNA]</scope>
    <source>
        <strain evidence="9">CGMCC 4.3516</strain>
    </source>
</reference>
<dbReference type="EMBL" id="FNAD01000001">
    <property type="protein sequence ID" value="SDD01081.1"/>
    <property type="molecule type" value="Genomic_DNA"/>
</dbReference>
<dbReference type="CDD" id="cd00161">
    <property type="entry name" value="beta-trefoil_Ricin-like"/>
    <property type="match status" value="1"/>
</dbReference>
<dbReference type="SUPFAM" id="SSF50370">
    <property type="entry name" value="Ricin B-like lectins"/>
    <property type="match status" value="1"/>
</dbReference>
<dbReference type="AlphaFoldDB" id="A0A1G6R9E4"/>
<sequence length="500" mass="52878">MPSNTLTRPRGRRLAALLSLLLGAVLAATGALFATSSAQAVETGVWYNIESRHSGLVLGIRAASTANGAELVQWNANGSTDQQFRFLDSGDGYYRIQARHSNKVVDVASGSTADGALVQQWGDANSTNQQWRVTESGGYATFVNRATGKALDLWEWSTVKGARVSQYTPTGGVNQQWKLVKAGGEIDADLVVAADGSGDYTTVQAAVNAAASGTTILIKAGNYKGAVTVPSSKTGISFIGGTGNARDVVIHENRCAACDNGSGGTWGTSGSASVLLQGANFTAEDLTFANTYDEAANGASQAVAVKVQGDRMVFDNVRFLGNQDTLLTDSPSAATVSRQYYHDCYVEGDVDFIFGRGTAVFDQCTIHALNRGSTTNNGYITAASTEITNPYGLLFYQSTLTSNAPNNSVYLGRPWPAGGSTTARGQVLYRECTIGAHIRTVEPWSDMSGLAWEDARLREYQNTGPGATVNDNRPQMSSGEAANHTPQRYLAGGDGWNPII</sequence>
<evidence type="ECO:0000256" key="6">
    <source>
        <dbReference type="SAM" id="MobiDB-lite"/>
    </source>
</evidence>
<evidence type="ECO:0000313" key="8">
    <source>
        <dbReference type="EMBL" id="SDD01081.1"/>
    </source>
</evidence>
<feature type="compositionally biased region" description="Polar residues" evidence="6">
    <location>
        <begin position="462"/>
        <end position="486"/>
    </location>
</feature>
<dbReference type="InterPro" id="IPR011050">
    <property type="entry name" value="Pectin_lyase_fold/virulence"/>
</dbReference>
<name>A0A1G6R9E4_9ACTN</name>
<dbReference type="InterPro" id="IPR000070">
    <property type="entry name" value="Pectinesterase_cat"/>
</dbReference>
<dbReference type="STRING" id="58114.SAMN05216270_101369"/>
<feature type="domain" description="Ricin B lectin" evidence="7">
    <location>
        <begin position="43"/>
        <end position="180"/>
    </location>
</feature>
<dbReference type="Proteomes" id="UP000198949">
    <property type="component" value="Unassembled WGS sequence"/>
</dbReference>
<protein>
    <recommendedName>
        <fullName evidence="5">Pectinesterase</fullName>
        <ecNumber evidence="5">3.1.1.11</ecNumber>
    </recommendedName>
</protein>
<comment type="catalytic activity">
    <reaction evidence="5">
        <text>[(1-&gt;4)-alpha-D-galacturonosyl methyl ester](n) + n H2O = [(1-&gt;4)-alpha-D-galacturonosyl](n) + n methanol + n H(+)</text>
        <dbReference type="Rhea" id="RHEA:22380"/>
        <dbReference type="Rhea" id="RHEA-COMP:14570"/>
        <dbReference type="Rhea" id="RHEA-COMP:14573"/>
        <dbReference type="ChEBI" id="CHEBI:15377"/>
        <dbReference type="ChEBI" id="CHEBI:15378"/>
        <dbReference type="ChEBI" id="CHEBI:17790"/>
        <dbReference type="ChEBI" id="CHEBI:140522"/>
        <dbReference type="ChEBI" id="CHEBI:140523"/>
        <dbReference type="EC" id="3.1.1.11"/>
    </reaction>
</comment>
<dbReference type="InterPro" id="IPR000772">
    <property type="entry name" value="Ricin_B_lectin"/>
</dbReference>
<dbReference type="PANTHER" id="PTHR31321">
    <property type="entry name" value="ACYL-COA THIOESTER HYDROLASE YBHC-RELATED"/>
    <property type="match status" value="1"/>
</dbReference>
<keyword evidence="2 5" id="KW-0378">Hydrolase</keyword>
<evidence type="ECO:0000256" key="2">
    <source>
        <dbReference type="ARBA" id="ARBA00022801"/>
    </source>
</evidence>
<evidence type="ECO:0000256" key="5">
    <source>
        <dbReference type="RuleBase" id="RU000589"/>
    </source>
</evidence>
<dbReference type="InterPro" id="IPR012334">
    <property type="entry name" value="Pectin_lyas_fold"/>
</dbReference>
<evidence type="ECO:0000256" key="1">
    <source>
        <dbReference type="ARBA" id="ARBA00008891"/>
    </source>
</evidence>
<comment type="similarity">
    <text evidence="1">Belongs to the pectinesterase family.</text>
</comment>
<evidence type="ECO:0000256" key="3">
    <source>
        <dbReference type="ARBA" id="ARBA00023085"/>
    </source>
</evidence>
<keyword evidence="5" id="KW-0732">Signal</keyword>
<dbReference type="UniPathway" id="UPA00545">
    <property type="reaction ID" value="UER00823"/>
</dbReference>
<dbReference type="PANTHER" id="PTHR31321:SF57">
    <property type="entry name" value="PECTINESTERASE 53-RELATED"/>
    <property type="match status" value="1"/>
</dbReference>
<dbReference type="SMART" id="SM00458">
    <property type="entry name" value="RICIN"/>
    <property type="match status" value="1"/>
</dbReference>
<proteinExistence type="inferred from homology"/>
<dbReference type="Pfam" id="PF14200">
    <property type="entry name" value="RicinB_lectin_2"/>
    <property type="match status" value="1"/>
</dbReference>
<dbReference type="PROSITE" id="PS50231">
    <property type="entry name" value="RICIN_B_LECTIN"/>
    <property type="match status" value="1"/>
</dbReference>
<dbReference type="GO" id="GO:0030599">
    <property type="term" value="F:pectinesterase activity"/>
    <property type="evidence" value="ECO:0007669"/>
    <property type="project" value="UniProtKB-UniRule"/>
</dbReference>
<dbReference type="Gene3D" id="2.80.10.50">
    <property type="match status" value="2"/>
</dbReference>
<dbReference type="SUPFAM" id="SSF51126">
    <property type="entry name" value="Pectin lyase-like"/>
    <property type="match status" value="1"/>
</dbReference>
<keyword evidence="9" id="KW-1185">Reference proteome</keyword>
<feature type="region of interest" description="Disordered" evidence="6">
    <location>
        <begin position="462"/>
        <end position="500"/>
    </location>
</feature>
<dbReference type="InterPro" id="IPR035992">
    <property type="entry name" value="Ricin_B-like_lectins"/>
</dbReference>
<evidence type="ECO:0000259" key="7">
    <source>
        <dbReference type="SMART" id="SM00458"/>
    </source>
</evidence>
<comment type="pathway">
    <text evidence="5">Glycan metabolism; pectin degradation; 2-dehydro-3-deoxy-D-gluconate from pectin: step 1/5.</text>
</comment>
<dbReference type="Pfam" id="PF01095">
    <property type="entry name" value="Pectinesterase"/>
    <property type="match status" value="1"/>
</dbReference>
<feature type="active site" evidence="4">
    <location>
        <position position="351"/>
    </location>
</feature>
<evidence type="ECO:0000313" key="9">
    <source>
        <dbReference type="Proteomes" id="UP000198949"/>
    </source>
</evidence>
<dbReference type="EC" id="3.1.1.11" evidence="5"/>
<dbReference type="GO" id="GO:0042545">
    <property type="term" value="P:cell wall modification"/>
    <property type="evidence" value="ECO:0007669"/>
    <property type="project" value="UniProtKB-UniRule"/>
</dbReference>
<dbReference type="RefSeq" id="WP_091027457.1">
    <property type="nucleotide sequence ID" value="NZ_FNAD01000001.1"/>
</dbReference>